<proteinExistence type="predicted"/>
<organism evidence="1">
    <name type="scientific">marine sediment metagenome</name>
    <dbReference type="NCBI Taxonomy" id="412755"/>
    <lineage>
        <taxon>unclassified sequences</taxon>
        <taxon>metagenomes</taxon>
        <taxon>ecological metagenomes</taxon>
    </lineage>
</organism>
<comment type="caution">
    <text evidence="1">The sequence shown here is derived from an EMBL/GenBank/DDBJ whole genome shotgun (WGS) entry which is preliminary data.</text>
</comment>
<reference evidence="1" key="1">
    <citation type="journal article" date="2015" name="Nature">
        <title>Complex archaea that bridge the gap between prokaryotes and eukaryotes.</title>
        <authorList>
            <person name="Spang A."/>
            <person name="Saw J.H."/>
            <person name="Jorgensen S.L."/>
            <person name="Zaremba-Niedzwiedzka K."/>
            <person name="Martijn J."/>
            <person name="Lind A.E."/>
            <person name="van Eijk R."/>
            <person name="Schleper C."/>
            <person name="Guy L."/>
            <person name="Ettema T.J."/>
        </authorList>
    </citation>
    <scope>NUCLEOTIDE SEQUENCE</scope>
</reference>
<accession>A0A0F9G6N6</accession>
<gene>
    <name evidence="1" type="ORF">LCGC14_1865390</name>
</gene>
<protein>
    <submittedName>
        <fullName evidence="1">Uncharacterized protein</fullName>
    </submittedName>
</protein>
<sequence length="124" mass="14873">MEKCKNCERLEKLLKIHIDDLRKSVEMDKELKEALTKITTAIVSEKVKKPKNLYEFRPDGIFEEKDLAVWFDYTSNFYHFAKRYEKQERGFTCHVDRAYRDWLIPECKKLLDKLKEVSLLSSHA</sequence>
<dbReference type="AlphaFoldDB" id="A0A0F9G6N6"/>
<name>A0A0F9G6N6_9ZZZZ</name>
<evidence type="ECO:0000313" key="1">
    <source>
        <dbReference type="EMBL" id="KKL94363.1"/>
    </source>
</evidence>
<dbReference type="EMBL" id="LAZR01018946">
    <property type="protein sequence ID" value="KKL94363.1"/>
    <property type="molecule type" value="Genomic_DNA"/>
</dbReference>